<sequence length="115" mass="12052">GVRNAGHIGASAGDVVIDTNGRVINKNSIQASQSVELLATKNIENTDTAKILAHKGNIKLNSKKSVEQSGVVGAKQHIKISADRLAQTKTGEIQGGNVRIQVADTVTNRGLISSR</sequence>
<reference evidence="1 2" key="1">
    <citation type="submission" date="2012-03" db="EMBL/GenBank/DDBJ databases">
        <authorList>
            <person name="Harkins D.M."/>
            <person name="Madupu R."/>
            <person name="Durkin A.S."/>
            <person name="Torralba M."/>
            <person name="Methe B."/>
            <person name="Sutton G.G."/>
            <person name="Nelson K.E."/>
        </authorList>
    </citation>
    <scope>NUCLEOTIDE SEQUENCE [LARGE SCALE GENOMIC DNA]</scope>
    <source>
        <strain evidence="1 2">CCUG 2042</strain>
    </source>
</reference>
<dbReference type="AlphaFoldDB" id="I3DGP6"/>
<dbReference type="EMBL" id="AJSX01000013">
    <property type="protein sequence ID" value="EIJ70889.1"/>
    <property type="molecule type" value="Genomic_DNA"/>
</dbReference>
<dbReference type="RefSeq" id="WP_005759527.1">
    <property type="nucleotide sequence ID" value="NZ_AJSX01000013.1"/>
</dbReference>
<protein>
    <submittedName>
        <fullName evidence="1">Uncharacterized protein</fullName>
    </submittedName>
</protein>
<evidence type="ECO:0000313" key="1">
    <source>
        <dbReference type="EMBL" id="EIJ70889.1"/>
    </source>
</evidence>
<proteinExistence type="predicted"/>
<dbReference type="PATRIC" id="fig|1095749.3.peg.621"/>
<comment type="caution">
    <text evidence="1">The sequence shown here is derived from an EMBL/GenBank/DDBJ whole genome shotgun (WGS) entry which is preliminary data.</text>
</comment>
<dbReference type="eggNOG" id="COG3210">
    <property type="taxonomic scope" value="Bacteria"/>
</dbReference>
<evidence type="ECO:0000313" key="2">
    <source>
        <dbReference type="Proteomes" id="UP000006457"/>
    </source>
</evidence>
<feature type="non-terminal residue" evidence="1">
    <location>
        <position position="1"/>
    </location>
</feature>
<name>I3DGP6_9PAST</name>
<dbReference type="Proteomes" id="UP000006457">
    <property type="component" value="Unassembled WGS sequence"/>
</dbReference>
<organism evidence="1 2">
    <name type="scientific">Pasteurella bettyae CCUG 2042</name>
    <dbReference type="NCBI Taxonomy" id="1095749"/>
    <lineage>
        <taxon>Bacteria</taxon>
        <taxon>Pseudomonadati</taxon>
        <taxon>Pseudomonadota</taxon>
        <taxon>Gammaproteobacteria</taxon>
        <taxon>Pasteurellales</taxon>
        <taxon>Pasteurellaceae</taxon>
        <taxon>Pasteurella</taxon>
    </lineage>
</organism>
<gene>
    <name evidence="1" type="ORF">HMPREF1052_2149</name>
</gene>
<keyword evidence="2" id="KW-1185">Reference proteome</keyword>
<accession>I3DGP6</accession>